<dbReference type="EMBL" id="LAZR01000004">
    <property type="protein sequence ID" value="KKO10481.1"/>
    <property type="molecule type" value="Genomic_DNA"/>
</dbReference>
<dbReference type="Pfam" id="PF00570">
    <property type="entry name" value="HRDC"/>
    <property type="match status" value="1"/>
</dbReference>
<dbReference type="NCBIfam" id="TIGR01388">
    <property type="entry name" value="rnd"/>
    <property type="match status" value="1"/>
</dbReference>
<dbReference type="PANTHER" id="PTHR47649">
    <property type="entry name" value="RIBONUCLEASE D"/>
    <property type="match status" value="1"/>
</dbReference>
<reference evidence="7" key="1">
    <citation type="journal article" date="2015" name="Nature">
        <title>Complex archaea that bridge the gap between prokaryotes and eukaryotes.</title>
        <authorList>
            <person name="Spang A."/>
            <person name="Saw J.H."/>
            <person name="Jorgensen S.L."/>
            <person name="Zaremba-Niedzwiedzka K."/>
            <person name="Martijn J."/>
            <person name="Lind A.E."/>
            <person name="van Eijk R."/>
            <person name="Schleper C."/>
            <person name="Guy L."/>
            <person name="Ettema T.J."/>
        </authorList>
    </citation>
    <scope>NUCLEOTIDE SEQUENCE</scope>
</reference>
<evidence type="ECO:0000256" key="4">
    <source>
        <dbReference type="ARBA" id="ARBA00022801"/>
    </source>
</evidence>
<dbReference type="CDD" id="cd06142">
    <property type="entry name" value="RNaseD_exo"/>
    <property type="match status" value="1"/>
</dbReference>
<keyword evidence="4" id="KW-0378">Hydrolase</keyword>
<gene>
    <name evidence="7" type="ORF">LCGC14_0019590</name>
</gene>
<dbReference type="GO" id="GO:0008408">
    <property type="term" value="F:3'-5' exonuclease activity"/>
    <property type="evidence" value="ECO:0007669"/>
    <property type="project" value="InterPro"/>
</dbReference>
<evidence type="ECO:0000256" key="5">
    <source>
        <dbReference type="ARBA" id="ARBA00022839"/>
    </source>
</evidence>
<protein>
    <recommendedName>
        <fullName evidence="6">HRDC domain-containing protein</fullName>
    </recommendedName>
</protein>
<organism evidence="7">
    <name type="scientific">marine sediment metagenome</name>
    <dbReference type="NCBI Taxonomy" id="412755"/>
    <lineage>
        <taxon>unclassified sequences</taxon>
        <taxon>metagenomes</taxon>
        <taxon>ecological metagenomes</taxon>
    </lineage>
</organism>
<dbReference type="SUPFAM" id="SSF53098">
    <property type="entry name" value="Ribonuclease H-like"/>
    <property type="match status" value="1"/>
</dbReference>
<keyword evidence="2" id="KW-0819">tRNA processing</keyword>
<dbReference type="InterPro" id="IPR006292">
    <property type="entry name" value="RNase_D"/>
</dbReference>
<dbReference type="GO" id="GO:0000166">
    <property type="term" value="F:nucleotide binding"/>
    <property type="evidence" value="ECO:0007669"/>
    <property type="project" value="InterPro"/>
</dbReference>
<dbReference type="Gene3D" id="3.30.420.10">
    <property type="entry name" value="Ribonuclease H-like superfamily/Ribonuclease H"/>
    <property type="match status" value="1"/>
</dbReference>
<evidence type="ECO:0000256" key="3">
    <source>
        <dbReference type="ARBA" id="ARBA00022722"/>
    </source>
</evidence>
<keyword evidence="3" id="KW-0540">Nuclease</keyword>
<dbReference type="GO" id="GO:0033890">
    <property type="term" value="F:ribonuclease D activity"/>
    <property type="evidence" value="ECO:0007669"/>
    <property type="project" value="InterPro"/>
</dbReference>
<feature type="domain" description="HRDC" evidence="6">
    <location>
        <begin position="217"/>
        <end position="297"/>
    </location>
</feature>
<dbReference type="InterPro" id="IPR044876">
    <property type="entry name" value="HRDC_dom_sf"/>
</dbReference>
<dbReference type="InterPro" id="IPR010997">
    <property type="entry name" value="HRDC-like_sf"/>
</dbReference>
<dbReference type="Pfam" id="PF21293">
    <property type="entry name" value="RNAseD_HRDC_C"/>
    <property type="match status" value="1"/>
</dbReference>
<dbReference type="InterPro" id="IPR012337">
    <property type="entry name" value="RNaseH-like_sf"/>
</dbReference>
<dbReference type="InterPro" id="IPR036397">
    <property type="entry name" value="RNaseH_sf"/>
</dbReference>
<dbReference type="InterPro" id="IPR002562">
    <property type="entry name" value="3'-5'_exonuclease_dom"/>
</dbReference>
<dbReference type="PROSITE" id="PS50967">
    <property type="entry name" value="HRDC"/>
    <property type="match status" value="1"/>
</dbReference>
<dbReference type="GO" id="GO:0003676">
    <property type="term" value="F:nucleic acid binding"/>
    <property type="evidence" value="ECO:0007669"/>
    <property type="project" value="InterPro"/>
</dbReference>
<dbReference type="GO" id="GO:0008033">
    <property type="term" value="P:tRNA processing"/>
    <property type="evidence" value="ECO:0007669"/>
    <property type="project" value="UniProtKB-KW"/>
</dbReference>
<dbReference type="Pfam" id="PF01612">
    <property type="entry name" value="DNA_pol_A_exo1"/>
    <property type="match status" value="1"/>
</dbReference>
<dbReference type="InterPro" id="IPR051086">
    <property type="entry name" value="RNase_D-like"/>
</dbReference>
<evidence type="ECO:0000256" key="1">
    <source>
        <dbReference type="ARBA" id="ARBA00022490"/>
    </source>
</evidence>
<accession>A0A0F9VZM4</accession>
<evidence type="ECO:0000256" key="2">
    <source>
        <dbReference type="ARBA" id="ARBA00022694"/>
    </source>
</evidence>
<dbReference type="Gene3D" id="1.10.150.80">
    <property type="entry name" value="HRDC domain"/>
    <property type="match status" value="2"/>
</dbReference>
<dbReference type="SUPFAM" id="SSF47819">
    <property type="entry name" value="HRDC-like"/>
    <property type="match status" value="2"/>
</dbReference>
<evidence type="ECO:0000259" key="6">
    <source>
        <dbReference type="PROSITE" id="PS50967"/>
    </source>
</evidence>
<proteinExistence type="inferred from homology"/>
<dbReference type="InterPro" id="IPR048579">
    <property type="entry name" value="RNAseD_HRDC_C"/>
</dbReference>
<dbReference type="AlphaFoldDB" id="A0A0F9VZM4"/>
<evidence type="ECO:0000313" key="7">
    <source>
        <dbReference type="EMBL" id="KKO10481.1"/>
    </source>
</evidence>
<dbReference type="PANTHER" id="PTHR47649:SF1">
    <property type="entry name" value="RIBONUCLEASE D"/>
    <property type="match status" value="1"/>
</dbReference>
<dbReference type="InterPro" id="IPR002121">
    <property type="entry name" value="HRDC_dom"/>
</dbReference>
<comment type="caution">
    <text evidence="7">The sequence shown here is derived from an EMBL/GenBank/DDBJ whole genome shotgun (WGS) entry which is preliminary data.</text>
</comment>
<dbReference type="SMART" id="SM00474">
    <property type="entry name" value="35EXOc"/>
    <property type="match status" value="1"/>
</dbReference>
<name>A0A0F9VZM4_9ZZZZ</name>
<sequence>MTDFPAPELVIDDARLAQLCQSWRTLPTLALDTEFIRVSTFYPRAGLVQVGDGNGTYLLDPLSIQDWQPFIDILTAPDITKIMHSCSEDLVVFNYFYNCMPGPIFDTQKAAGFLGHGYSISYLNLVLHITGVELSKGETRSDWLKRPLSENQVKYAALDVAYLPRLHAELKAALTREGKLDYLRDECERMRQISLAAEDPANWPDLYLSMGAAWRLNAKQLGALKDLCIWREQVSRQRDKPRAWIARDADLITLAQQLPATHQALTRLPDLNRNIYQQDADALLAIIRDSEPVADGIANNLEGEPMSQAQRATLKRCQQAVRAVAAQTGIAEELLARKKQLITLMHLNRHATNKQAALVWPADLSGWQQPLLAAPLTDIITDTAIGKGSAGEANAT</sequence>
<dbReference type="HAMAP" id="MF_01899">
    <property type="entry name" value="RNase_D"/>
    <property type="match status" value="1"/>
</dbReference>
<keyword evidence="5" id="KW-0269">Exonuclease</keyword>
<keyword evidence="1" id="KW-0963">Cytoplasm</keyword>